<feature type="domain" description="PPC" evidence="1">
    <location>
        <begin position="4"/>
        <end position="139"/>
    </location>
</feature>
<organism evidence="2">
    <name type="scientific">uncultured Anaerotruncus sp</name>
    <dbReference type="NCBI Taxonomy" id="905011"/>
    <lineage>
        <taxon>Bacteria</taxon>
        <taxon>Bacillati</taxon>
        <taxon>Bacillota</taxon>
        <taxon>Clostridia</taxon>
        <taxon>Eubacteriales</taxon>
        <taxon>Oscillospiraceae</taxon>
        <taxon>Anaerotruncus</taxon>
        <taxon>environmental samples</taxon>
    </lineage>
</organism>
<dbReference type="PANTHER" id="PTHR34988:SF1">
    <property type="entry name" value="DNA-BINDING PROTEIN"/>
    <property type="match status" value="1"/>
</dbReference>
<accession>A0A6N2UY61</accession>
<dbReference type="Pfam" id="PF03479">
    <property type="entry name" value="PCC"/>
    <property type="match status" value="1"/>
</dbReference>
<reference evidence="2" key="1">
    <citation type="submission" date="2019-11" db="EMBL/GenBank/DDBJ databases">
        <authorList>
            <person name="Feng L."/>
        </authorList>
    </citation>
    <scope>NUCLEOTIDE SEQUENCE</scope>
    <source>
        <strain evidence="2">AundefinedLFYP135</strain>
    </source>
</reference>
<gene>
    <name evidence="2" type="ORF">AULFYP135_02185</name>
</gene>
<dbReference type="InterPro" id="IPR005175">
    <property type="entry name" value="PPC_dom"/>
</dbReference>
<dbReference type="AlphaFoldDB" id="A0A6N2UY61"/>
<protein>
    <recommendedName>
        <fullName evidence="1">PPC domain-containing protein</fullName>
    </recommendedName>
</protein>
<evidence type="ECO:0000313" key="2">
    <source>
        <dbReference type="EMBL" id="VYT23465.1"/>
    </source>
</evidence>
<name>A0A6N2UY61_9FIRM</name>
<dbReference type="PANTHER" id="PTHR34988">
    <property type="entry name" value="PROTEIN, PUTATIVE-RELATED"/>
    <property type="match status" value="1"/>
</dbReference>
<proteinExistence type="predicted"/>
<dbReference type="CDD" id="cd11378">
    <property type="entry name" value="DUF296"/>
    <property type="match status" value="1"/>
</dbReference>
<dbReference type="PROSITE" id="PS51742">
    <property type="entry name" value="PPC"/>
    <property type="match status" value="1"/>
</dbReference>
<evidence type="ECO:0000259" key="1">
    <source>
        <dbReference type="PROSITE" id="PS51742"/>
    </source>
</evidence>
<dbReference type="EMBL" id="CACRSL010000005">
    <property type="protein sequence ID" value="VYT23465.1"/>
    <property type="molecule type" value="Genomic_DNA"/>
</dbReference>
<sequence>MVYKTCGDTIAVRLEKGEEIVSSIRAICEKEGVKAGTIQGLGAADHSVVGIFDFTKNAYVSNTFDQDMEITALIGNVSTKDGELYLHIHATLGDDKGLAHGGHLNEAVVSATCELFIRKLDMVIERKADPKTGINLMVF</sequence>
<dbReference type="PIRSF" id="PIRSF016702">
    <property type="entry name" value="DNA_bp_PD1"/>
    <property type="match status" value="1"/>
</dbReference>
<dbReference type="SUPFAM" id="SSF117856">
    <property type="entry name" value="AF0104/ALDC/Ptd012-like"/>
    <property type="match status" value="1"/>
</dbReference>
<dbReference type="Gene3D" id="3.30.1330.80">
    <property type="entry name" value="Hypothetical protein, similar to alpha- acetolactate decarboxylase, domain 2"/>
    <property type="match status" value="1"/>
</dbReference>
<dbReference type="InterPro" id="IPR025707">
    <property type="entry name" value="DNA_bp_PD1"/>
</dbReference>